<dbReference type="Proteomes" id="UP001152531">
    <property type="component" value="Unassembled WGS sequence"/>
</dbReference>
<gene>
    <name evidence="1" type="ORF">CLIB1444_04S00232</name>
</gene>
<comment type="caution">
    <text evidence="1">The sequence shown here is derived from an EMBL/GenBank/DDBJ whole genome shotgun (WGS) entry which is preliminary data.</text>
</comment>
<organism evidence="1 2">
    <name type="scientific">[Candida] jaroonii</name>
    <dbReference type="NCBI Taxonomy" id="467808"/>
    <lineage>
        <taxon>Eukaryota</taxon>
        <taxon>Fungi</taxon>
        <taxon>Dikarya</taxon>
        <taxon>Ascomycota</taxon>
        <taxon>Saccharomycotina</taxon>
        <taxon>Pichiomycetes</taxon>
        <taxon>Debaryomycetaceae</taxon>
        <taxon>Yamadazyma</taxon>
    </lineage>
</organism>
<keyword evidence="2" id="KW-1185">Reference proteome</keyword>
<protein>
    <submittedName>
        <fullName evidence="1">Uncharacterized membrane protein</fullName>
    </submittedName>
</protein>
<name>A0ACA9Y688_9ASCO</name>
<sequence>MSLPTKSTLVAVNEPPTYEINATFDQPESTFKIVEKEIGELQDGQLLVKNLYLSNDPTQRGWITKNPNREAMYVEPIGANDIMRSYGLVEVLDSKSETHKVGDIYMGTTYWGDNVVVPALFLSLKVDKSVPLPLTAYVDWVGGTGLTAYFGLYDVAQLKKEDVLVVSGAAGATGAMVVQIAKHLIGAKKIIGIAGGQEKCDFVKSIGADECVDYRSKDFSGDMKKALGEDQECDVYFDGVGGEILDQMFSFVKRRTGVVVACGAIAGYNDSSKLWVKNWGHIITRRLNVKGFIVTDYLGEAQKAIQAIVGGVKAGKIKVDNTLHLEDLSKESEPLKQLPTIYNKLFNGEKKAGKLLTKLADPIN</sequence>
<proteinExistence type="predicted"/>
<accession>A0ACA9Y688</accession>
<evidence type="ECO:0000313" key="1">
    <source>
        <dbReference type="EMBL" id="CAH6720446.1"/>
    </source>
</evidence>
<evidence type="ECO:0000313" key="2">
    <source>
        <dbReference type="Proteomes" id="UP001152531"/>
    </source>
</evidence>
<reference evidence="1" key="1">
    <citation type="submission" date="2022-06" db="EMBL/GenBank/DDBJ databases">
        <authorList>
            <person name="Legras J.-L."/>
            <person name="Devillers H."/>
            <person name="Grondin C."/>
        </authorList>
    </citation>
    <scope>NUCLEOTIDE SEQUENCE</scope>
    <source>
        <strain evidence="1">CLIB 1444</strain>
    </source>
</reference>
<dbReference type="EMBL" id="CALSDN010000004">
    <property type="protein sequence ID" value="CAH6720446.1"/>
    <property type="molecule type" value="Genomic_DNA"/>
</dbReference>